<dbReference type="Pfam" id="PF00168">
    <property type="entry name" value="C2"/>
    <property type="match status" value="2"/>
</dbReference>
<dbReference type="InterPro" id="IPR035892">
    <property type="entry name" value="C2_domain_sf"/>
</dbReference>
<feature type="compositionally biased region" description="Pro residues" evidence="20">
    <location>
        <begin position="1059"/>
        <end position="1072"/>
    </location>
</feature>
<feature type="compositionally biased region" description="Pro residues" evidence="20">
    <location>
        <begin position="674"/>
        <end position="691"/>
    </location>
</feature>
<dbReference type="PRINTS" id="PR00018">
    <property type="entry name" value="KRINGLE"/>
</dbReference>
<feature type="compositionally biased region" description="Polar residues" evidence="20">
    <location>
        <begin position="2284"/>
        <end position="2294"/>
    </location>
</feature>
<dbReference type="EMBL" id="VEVO01000016">
    <property type="protein sequence ID" value="KAF0029755.1"/>
    <property type="molecule type" value="Genomic_DNA"/>
</dbReference>
<evidence type="ECO:0000256" key="8">
    <source>
        <dbReference type="ARBA" id="ARBA00022833"/>
    </source>
</evidence>
<feature type="region of interest" description="Disordered" evidence="20">
    <location>
        <begin position="5092"/>
        <end position="5137"/>
    </location>
</feature>
<dbReference type="Pfam" id="PF05715">
    <property type="entry name" value="zf-piccolo"/>
    <property type="match status" value="2"/>
</dbReference>
<feature type="compositionally biased region" description="Low complexity" evidence="20">
    <location>
        <begin position="4916"/>
        <end position="4934"/>
    </location>
</feature>
<feature type="disulfide bond" evidence="17">
    <location>
        <begin position="6593"/>
        <end position="6632"/>
    </location>
</feature>
<feature type="compositionally biased region" description="Gly residues" evidence="20">
    <location>
        <begin position="720"/>
        <end position="733"/>
    </location>
</feature>
<dbReference type="InterPro" id="IPR018056">
    <property type="entry name" value="Kringle_CS"/>
</dbReference>
<dbReference type="InterPro" id="IPR000001">
    <property type="entry name" value="Kringle"/>
</dbReference>
<feature type="region of interest" description="Disordered" evidence="20">
    <location>
        <begin position="1040"/>
        <end position="1126"/>
    </location>
</feature>
<feature type="compositionally biased region" description="Acidic residues" evidence="20">
    <location>
        <begin position="3758"/>
        <end position="3767"/>
    </location>
</feature>
<evidence type="ECO:0000256" key="2">
    <source>
        <dbReference type="ARBA" id="ARBA00022572"/>
    </source>
</evidence>
<feature type="domain" description="PDZ" evidence="23">
    <location>
        <begin position="4682"/>
        <end position="4761"/>
    </location>
</feature>
<evidence type="ECO:0000259" key="21">
    <source>
        <dbReference type="PROSITE" id="PS50004"/>
    </source>
</evidence>
<feature type="compositionally biased region" description="Low complexity" evidence="20">
    <location>
        <begin position="4477"/>
        <end position="4490"/>
    </location>
</feature>
<dbReference type="Pfam" id="PF00089">
    <property type="entry name" value="Trypsin"/>
    <property type="match status" value="1"/>
</dbReference>
<feature type="domain" description="Kringle" evidence="22">
    <location>
        <begin position="6478"/>
        <end position="6556"/>
    </location>
</feature>
<evidence type="ECO:0000256" key="3">
    <source>
        <dbReference type="ARBA" id="ARBA00022673"/>
    </source>
</evidence>
<feature type="domain" description="C2" evidence="21">
    <location>
        <begin position="5149"/>
        <end position="5274"/>
    </location>
</feature>
<dbReference type="InterPro" id="IPR001627">
    <property type="entry name" value="Semap_dom"/>
</dbReference>
<dbReference type="InterPro" id="IPR002035">
    <property type="entry name" value="VWF_A"/>
</dbReference>
<feature type="compositionally biased region" description="Polar residues" evidence="20">
    <location>
        <begin position="880"/>
        <end position="897"/>
    </location>
</feature>
<dbReference type="InterPro" id="IPR043504">
    <property type="entry name" value="Peptidase_S1_PA_chymotrypsin"/>
</dbReference>
<feature type="region of interest" description="Disordered" evidence="20">
    <location>
        <begin position="3740"/>
        <end position="3860"/>
    </location>
</feature>
<evidence type="ECO:0000256" key="15">
    <source>
        <dbReference type="ARBA" id="ARBA00023303"/>
    </source>
</evidence>
<dbReference type="SUPFAM" id="SSF101912">
    <property type="entry name" value="Sema domain"/>
    <property type="match status" value="1"/>
</dbReference>
<feature type="domain" description="C2" evidence="21">
    <location>
        <begin position="4802"/>
        <end position="4939"/>
    </location>
</feature>
<feature type="compositionally biased region" description="Basic and acidic residues" evidence="20">
    <location>
        <begin position="5099"/>
        <end position="5117"/>
    </location>
</feature>
<dbReference type="FunFam" id="2.40.20.10:FF:000004">
    <property type="entry name" value="Hepatocyte growth factor"/>
    <property type="match status" value="1"/>
</dbReference>
<evidence type="ECO:0000256" key="20">
    <source>
        <dbReference type="SAM" id="MobiDB-lite"/>
    </source>
</evidence>
<evidence type="ECO:0000259" key="24">
    <source>
        <dbReference type="PROSITE" id="PS50234"/>
    </source>
</evidence>
<dbReference type="Pfam" id="PF08473">
    <property type="entry name" value="VGCC_alpha2"/>
    <property type="match status" value="2"/>
</dbReference>
<accession>A0A6A4SBE7</accession>
<feature type="compositionally biased region" description="Polar residues" evidence="20">
    <location>
        <begin position="2844"/>
        <end position="2857"/>
    </location>
</feature>
<feature type="compositionally biased region" description="Polar residues" evidence="20">
    <location>
        <begin position="2961"/>
        <end position="2978"/>
    </location>
</feature>
<feature type="compositionally biased region" description="Polar residues" evidence="20">
    <location>
        <begin position="4977"/>
        <end position="4988"/>
    </location>
</feature>
<evidence type="ECO:0000256" key="5">
    <source>
        <dbReference type="ARBA" id="ARBA00022729"/>
    </source>
</evidence>
<dbReference type="PROSITE" id="PS50070">
    <property type="entry name" value="KRINGLE_2"/>
    <property type="match status" value="4"/>
</dbReference>
<reference evidence="28 29" key="1">
    <citation type="submission" date="2019-06" db="EMBL/GenBank/DDBJ databases">
        <title>Draft genomes of female and male turbot (Scophthalmus maximus).</title>
        <authorList>
            <person name="Xu H."/>
            <person name="Xu X.-W."/>
            <person name="Shao C."/>
            <person name="Chen S."/>
        </authorList>
    </citation>
    <scope>NUCLEOTIDE SEQUENCE [LARGE SCALE GENOMIC DNA]</scope>
    <source>
        <strain evidence="28">Ysfricsl-2016a</strain>
        <tissue evidence="28">Blood</tissue>
    </source>
</reference>
<proteinExistence type="predicted"/>
<keyword evidence="5" id="KW-0732">Signal</keyword>
<dbReference type="InterPro" id="IPR001254">
    <property type="entry name" value="Trypsin_dom"/>
</dbReference>
<feature type="compositionally biased region" description="Polar residues" evidence="20">
    <location>
        <begin position="5118"/>
        <end position="5128"/>
    </location>
</feature>
<feature type="compositionally biased region" description="Pro residues" evidence="20">
    <location>
        <begin position="2806"/>
        <end position="2838"/>
    </location>
</feature>
<dbReference type="InterPro" id="IPR013608">
    <property type="entry name" value="VWA_N"/>
</dbReference>
<dbReference type="InterPro" id="IPR003609">
    <property type="entry name" value="Pan_app"/>
</dbReference>
<evidence type="ECO:0000256" key="11">
    <source>
        <dbReference type="ARBA" id="ARBA00023065"/>
    </source>
</evidence>
<feature type="compositionally biased region" description="Basic and acidic residues" evidence="20">
    <location>
        <begin position="3806"/>
        <end position="3823"/>
    </location>
</feature>
<feature type="region of interest" description="Disordered" evidence="20">
    <location>
        <begin position="294"/>
        <end position="371"/>
    </location>
</feature>
<dbReference type="GO" id="GO:0098982">
    <property type="term" value="C:GABA-ergic synapse"/>
    <property type="evidence" value="ECO:0007669"/>
    <property type="project" value="TreeGrafter"/>
</dbReference>
<evidence type="ECO:0000313" key="28">
    <source>
        <dbReference type="EMBL" id="KAF0029755.1"/>
    </source>
</evidence>
<dbReference type="SMART" id="SM00228">
    <property type="entry name" value="PDZ"/>
    <property type="match status" value="1"/>
</dbReference>
<evidence type="ECO:0000256" key="6">
    <source>
        <dbReference type="ARBA" id="ARBA00022737"/>
    </source>
</evidence>
<dbReference type="Pfam" id="PF00051">
    <property type="entry name" value="Kringle"/>
    <property type="match status" value="4"/>
</dbReference>
<feature type="compositionally biased region" description="Low complexity" evidence="20">
    <location>
        <begin position="664"/>
        <end position="673"/>
    </location>
</feature>
<keyword evidence="4" id="KW-0479">Metal-binding</keyword>
<dbReference type="InterPro" id="IPR036352">
    <property type="entry name" value="Semap_dom_sf"/>
</dbReference>
<dbReference type="InterPro" id="IPR052098">
    <property type="entry name" value="Presynaptic_Scaffold_Bsn/Pclo"/>
</dbReference>
<dbReference type="PROSITE" id="PS50004">
    <property type="entry name" value="C2"/>
    <property type="match status" value="2"/>
</dbReference>
<dbReference type="SMART" id="SM00327">
    <property type="entry name" value="VWA"/>
    <property type="match status" value="1"/>
</dbReference>
<keyword evidence="2 17" id="KW-0420">Kringle</keyword>
<dbReference type="CDD" id="cd00030">
    <property type="entry name" value="C2"/>
    <property type="match status" value="1"/>
</dbReference>
<keyword evidence="14" id="KW-0966">Cell projection</keyword>
<feature type="coiled-coil region" evidence="19">
    <location>
        <begin position="3593"/>
        <end position="3692"/>
    </location>
</feature>
<dbReference type="SMART" id="SM00473">
    <property type="entry name" value="PAN_AP"/>
    <property type="match status" value="1"/>
</dbReference>
<dbReference type="GO" id="GO:0035418">
    <property type="term" value="P:protein localization to synapse"/>
    <property type="evidence" value="ECO:0007669"/>
    <property type="project" value="TreeGrafter"/>
</dbReference>
<dbReference type="SUPFAM" id="SSF50156">
    <property type="entry name" value="PDZ domain-like"/>
    <property type="match status" value="1"/>
</dbReference>
<dbReference type="SUPFAM" id="SSF57903">
    <property type="entry name" value="FYVE/PHD zinc finger"/>
    <property type="match status" value="2"/>
</dbReference>
<dbReference type="CDD" id="cd15751">
    <property type="entry name" value="FYVE_BSN_PCLO"/>
    <property type="match status" value="1"/>
</dbReference>
<feature type="compositionally biased region" description="Low complexity" evidence="20">
    <location>
        <begin position="2326"/>
        <end position="2339"/>
    </location>
</feature>
<dbReference type="SMART" id="SM00630">
    <property type="entry name" value="Sema"/>
    <property type="match status" value="1"/>
</dbReference>
<feature type="region of interest" description="Disordered" evidence="20">
    <location>
        <begin position="3876"/>
        <end position="3980"/>
    </location>
</feature>
<dbReference type="Gene3D" id="2.40.10.10">
    <property type="entry name" value="Trypsin-like serine proteases"/>
    <property type="match status" value="1"/>
</dbReference>
<evidence type="ECO:0000256" key="17">
    <source>
        <dbReference type="PROSITE-ProRule" id="PRU00121"/>
    </source>
</evidence>
<dbReference type="GO" id="GO:0006508">
    <property type="term" value="P:proteolysis"/>
    <property type="evidence" value="ECO:0007669"/>
    <property type="project" value="InterPro"/>
</dbReference>
<feature type="region of interest" description="Disordered" evidence="20">
    <location>
        <begin position="1690"/>
        <end position="1837"/>
    </location>
</feature>
<dbReference type="CDD" id="cd01099">
    <property type="entry name" value="PAN_AP_HGF"/>
    <property type="match status" value="1"/>
</dbReference>
<feature type="domain" description="Apple" evidence="26">
    <location>
        <begin position="6302"/>
        <end position="6392"/>
    </location>
</feature>
<keyword evidence="7" id="KW-0863">Zinc-finger</keyword>
<dbReference type="InterPro" id="IPR036465">
    <property type="entry name" value="vWFA_dom_sf"/>
</dbReference>
<feature type="domain" description="Peptidase S1" evidence="25">
    <location>
        <begin position="6764"/>
        <end position="6921"/>
    </location>
</feature>
<keyword evidence="13" id="KW-0325">Glycoprotein</keyword>
<feature type="region of interest" description="Disordered" evidence="20">
    <location>
        <begin position="1516"/>
        <end position="1628"/>
    </location>
</feature>
<evidence type="ECO:0000259" key="27">
    <source>
        <dbReference type="PROSITE" id="PS51004"/>
    </source>
</evidence>
<keyword evidence="1" id="KW-0813">Transport</keyword>
<feature type="region of interest" description="Disordered" evidence="20">
    <location>
        <begin position="2017"/>
        <end position="2464"/>
    </location>
</feature>
<dbReference type="GO" id="GO:0005262">
    <property type="term" value="F:calcium channel activity"/>
    <property type="evidence" value="ECO:0007669"/>
    <property type="project" value="UniProtKB-KW"/>
</dbReference>
<feature type="compositionally biased region" description="Pro residues" evidence="20">
    <location>
        <begin position="765"/>
        <end position="777"/>
    </location>
</feature>
<feature type="compositionally biased region" description="Acidic residues" evidence="20">
    <location>
        <begin position="2190"/>
        <end position="2201"/>
    </location>
</feature>
<keyword evidence="9" id="KW-0851">Voltage-gated channel</keyword>
<dbReference type="InterPro" id="IPR038178">
    <property type="entry name" value="Kringle_sf"/>
</dbReference>
<sequence>MLDSSNLVTFNGLANSSSYDTFLLDEERGRLLVGAEDHIFSFDLVNINRDFKQIAWPATPSKRDECKWAGKDYGKECSNFIRVLQPYNQTHLYICGTGAFHPICAYLEMGKKAEDNIFRLGSLFENGRGKSPYDPKMLSASLLIDPRFINVHLIPESDNPEDDKLFLFFKENAMDGENTGKATIARIGQLCKIKLDDRVLRTDQGLLIRSLTQSDTGVYHCQAVEHGFIQPLLRLNLQVIPAQKLGDILPGLPGAGGGVGQSAKHRVWYRDFLSLLDHPDLNSVEEFCDRVWKKDRKPKKAKTPNGNDRGKPEGTGAANSGLRPKALAPNAQRQQAGPPQSRTWLQAGAPTVEGPARGQNTQKGQTNLGTLSGQAAKNNAKLLLISLPLADVKTSVKSFNCKLLRRAETHVVTHHLNTWDIPPRYKAMTSPSVTHYLHNRPSESDAQQRPQQVGASRGPTGLSKSRTVDAFNQGPPGKPAPGRSPSSLSLFESRFRQEPKDPDTKSSGMFGSSFLSGANPLSAMSSMTSSVSSSITSMGDTVNMPKFGLFGDEEEGDASGAPESRQGGRPTGKGPQQGPGPRGPQQGGPQKQGQGPPGQGPKPGQGPPGQGLRQGQAPPGQGPKSAQGPPGQGPPGQGLRQGQAPPGQGPNPAQGPPGQGPPGQGLRQGQAPPGQGPKPAQGPPGQGPPGQGPRQDQGPPGQGPKTGQGPPGQGPPGQGPRQGQGQPGQGPPGQQGPKPGPPGPGAKQGGPPPQQGPGKPGPKQQGPPGPGAHPGEPPKSGGPEKDEGGLCPLCKTTRLNTGSKDPPNYSNCTECKNQVCSLCGFSPPDSAGKEWLCLNCQMQRAMGGMDAPGMSKPKQGSAPPSPQRQAPGKPGKLLIKQQSTSDQGLTPPTTPRQKSPGPTSPGPLSPASSMGSPKIDPKTGRPIQQKSTPQQSPAKAKQESSFFGGLGGISLGGLTDAAKSPAAAESVTGKLFGGFGGLMESSKPQAQAPHKQEESVAGKLFGGFGGLTESKPPAAASQMFSFGSSFLSSATNLVTGEDEKAAVSPPDSPADSGPGSPPDSGPGSPPDSPFSAPGSPPDSDSAPDTPPAKSKKPPRTISVEREEKAPAVQPAPAPAPAPATKEGCPLCKVDLNIGSSDTPNYSFCTECKKTVCNLCGFNPTPHLGEKEWLCLNCQTQRAMSGQLGDVPPPPMASPKKQPPAPPPSATPTPAAVDSKPVEAAELTPPAPESKVLPTTIPTPDHVSPDHDASLSVSSPPPESTPRETPQSNEQKQPLVAEPACEPVIYPEQESPISDSVAESVPAIPAVEQQQKSSERIAEDRPQPATEQSNSDQQTQSAPVSDIPAVQQAQSISLNAREDLSVSLQCETPNLLIDTGLDKTSVPAEVGPEPNPEISQSNDAAPLTVDEKLEPTTEKLPEGTTYSVEPKPVLVPEAVTQEVSVNLDSKPDSTAPNVKDEKIIEIELGESAEKPQIDEIQATPAVTVDTAFNVEHMDTTEKLGVDSVASDVKNEVTVEVQAEPEPTIEKPALTEDAPHSPVEAVEHASPVDNVEVRKRDETQQELSQEPAKFIESESSSTVSEKQPVSASEEKSQAYEVENQPVEKETEPVPTEKSPHAAPVAGGTRALDQTNEEKIDQGKLCEKVVIVEEIVKHEIHEKSAKETIKDSAEEKTVKEKVVEQETVVEEVIERAENKSSNGEAFEEEAERKNADAERATEVKADEGKAFEEEANEQGAAEKANDQKPQEEEGNKAELSPAPSITQPENVCPEIQEKVKTEEKSSHEEIETGTISESSPAKESLVEIVSFPERSEEKTKPLVEAEIEVQKEGKQKPMDTMLKADNESESVLTPPDSEEQTEDIVDESVQSAEMVISSAVDSETQVRGNACEEKHIQDEKEAGPQHANCTAENPHEVERETLAMKGSGEKQHEEVAELSIKEKEAKLDQIECESQPVAGHVQEAISFSEAHTVCHKDGTAQSDVGEITISKDDTKDFVNGGTSLSVAWVPVAEPEIPVVSVVGEQDKAPKEENSYVEGNKEEKDQPLGKPSDEDAVAEVKMVETLNEPGEKEMAAKEASPTSPSDIAKLENTVLPILAAQANTQPKDEEEKLTDTLKARRKLEVLPLSSDSPSSEDDRELSEKNTMGTTKKKLLVPMDIRADSLDDSSESFGKESPMSGDDEDFIRKQIIEMSENEDASPSDEENLIRRKIREDEKKQMEQKKTEAVERSTSGKARRLTKKSTISPDDEEDKQLHSSLEKPDIDKEGPQLKEEERQSGPAIRKFQSMELNATSSPVRISNDDKEPDMESLTDSPDDKSRGEGSSSLHASSFTPGTSPTSLSSLDEDSDSSSPSHIRSDEGKQHRKAKHRQPGQMLPTIEDSSEEEELREEEELLREQEKQKGSGKKSKKDKEELRSQRRRERPKTPPSNLSPIEDASPTEELRQEAEMEEIRRSSCSDFSPSIDSDPEGFEIYAAKVAAVQKTYQLPLSVSLHSPTEDQNTDKNTQKKSLKSADEAYEEIMLRAKSPTLDKCEIQPEKESLYGGMLIEDYAYASLIDNSTTDLGDPEKIVVPAQPKMLRSPDEVYEDMIKKRKEFMQLEQEYQNMTPKQTSTTPEIVLQLAENTISKSSTVTLGKDGKPLLDAETAYEELMKRVLTPGTSPTQQEPEVEATAFRRALHPIPDLKVTQCSSGEVSSDDESTVKKEEEIPVASDTTSRKETEDVTVFSESSLSSTSAQPHTTIAASQADVVDLSSELPRMSTPVVASVSPLPTVPQYTPSIPSIVSTAPPVPPKPSVLRRANSQETAEVPVAPPLPPPTPPKPTVFPRKPPVPLPPQASPTPIRPETVAMTTSQGSPTRQAVTPTYKPHVPPPVPPKPSIPSGIGDSHRPGHSVKPPIAPKPGSQPSSPAHTPHPPRPTVLPTGSADIALNLSPSCESKPFQPSPKSPSSPRYSSNLRDTYVVITLPSQPNSPVDSVSTQAPSSPGPVSPSHQVQPQSYYRPQPQSQSFPQQQPQPTPSQTTRVPLAYTRVTQSIENQEICGPEKHVSSSCHIIEAISASAQPPVHMPNLISQVVTTEVQRTTVSVVHERTPPPVPAPRANGVPISMEKPKPQLPAQNGQTVQPSEVVDLRTMKVDPESDMNGVDLSAAPDSRRHSFVTDVSRQNSAVQSPVVNLSAESSTVSIVTDSITIVTCAATIQRCDNADTSQAFSAPLQLTKNKVFEPVSQIIYRPIDYQPSTHVGTEIPINLSVGSSTSVGTFQTTPVMTAPTSVASCVANGLNTGTTTVAGAVDLSTTKPFNTVVSMDGASTEVVTAVITDDDGKPVDLTAGKRAVCCDVVYKLPFAGICTTQQTSTPLPEDRFGYRDDHYQYDRSPYGMRGFGGIKPSMSDTNLAEAGLFFYKSKNSYNFSGTTEGAVDLTSTKISDAGEAVDYSKKGTYAGMTIPPYSQARVTSAVGTLFGTSNVLRSSNGVVYSSVAAPIPSTYAITTQPGSIFSTTYNSLSGMHTSDTMPSLSNLQNLPLTRSHSFLSTISTTATEEQREAPLNLEISRGGTSAVDSVRTATTSLTLDTYTDASLEAIAASLEALSSPMVPGDGQYQAERERLEMEKLKQQRLAEELEWERHEIQRFREQEQLLVQKELEELQVMKQQILSQQEDERQAHLMMQKETYAQQQQQLEQIQRLQEQLRLQLEEQKFRQMYPGGDIGHGVQEAVVLGPDGTVLARKITDSGCQTDEEDEAVSKAYTAGRKKKSVKKSVDSCVQTDDEDQEEWETQTRSRQSRPRTARGDRGGQSEISLQAHTEISIQTDTEGNIRMDTRLDLSDSERTSPKKRPTPLEIGQSPNLKVDSSTLQAHPKSPNVLYSPISPCISPSKSLEFVSYEKSLGDTSPQKLRGSTEPLKTSPASPRGPKAMQRSMSDPKPMSPTGEEKATSGTQFGDSYTGKGSGGTPTGTQKKVKRTLPNPPSEDESTTSGQTAYSTGSARRRMCRNSNMARAKILQDIDRELNMVERESSKLRKRQAELDEEEKEIDAKLRYLEMGINRRKDALLKEREKRERAYLQSVAEDRDYMSDSEVSNIRETRGGRGGEDEEIEGHGLERPRTAPQSELDDFVPPQTTHEYGKYSQYQYPQSQYQQTLYQTPQSYQSHSIYSSVPSLSSSQQQSYHQMLLLQQKAARQAALLSELDATKYEIISRQPDPTSAFLGVKYDKYGNHLDLSALDVGSIASSPMSNVSDSFYTDVDHHTPRSYMLLEDAAELAKGSTGLSSSYSLAERELAKAEKLLRRSAADLGSTDYLGSTSRLHTYGKTPDEEDTMEEPYELKLLKQQLKQEFRRSTGGTENLEQLTGLSQHYYTPSTAISNYSQRHYPKTDKYSISRLTLEKQAAKQLPASMLYQKHKTPILEPKISSKYSSITDSRGLETDYTSYLGSTSASPRSSRLMQDEITFGLRKNIAEQQKYLGSTLGANLAGSLNLGQSLGLDSAYPSGSRSRPSSRPTSCYGLDLSIKRDPSSSSLRLKGDGESSDVPSYQTPSGRTKPTSLPIVQSGRGRIPIVAQNSEEESPLSPVGQPMGMARASAGPLPPISADSRDQFGSCLSLQDSQQQHIREEPTRGRGYVLLDDLQGTMSDSEGWESPGVQIGSEVVLVFIPQAYHLRREETDWFEKARDGRLENGQDKRQGKVPYYPFPHLRVKLQRDPKDRSVSGNGLGIRVVGGKEVPGSNGDIGAYVAKVLPGGAAEQTGKILEGMQVLEWNGVHLTGKTYEEVQGLVGQPCNDTEVCVRLDLNMLAESDGSQHLDFHEHSKEILFVSLCFLLQLQIHYDKQLGNLIVHVLQARNLAPRDNNGYSDPFVKVYLLPGRGAENKRKSKHAGKSINPEWNQTVIYKNIHLEQVLIDLSNTAQLDNVPRWLPLKEQSEGDHHRRSHSGQSRHGSSKPSSLHSSPKTAGSAHDINQDSPKSSVIKSRSHGIFPDPAKDTLVPTIEKSHSSPGTSKPSPSEGQRQSHSHGHSQHSRSHGASRSSKSAARQHHQDTGGTGSSGGAAIATGDVPQQQQQQQQQQPPPPQRLQPSQRGRLSLRHQRHSVVGVLTIQRAPSDWLPALPSAASAKGSRADGRHLTLRKAVSEERPQSTGARSSYRSSDAPVTAASLDSGLSGSAYSLLDEEAEANEVDSAIFQVPRFGKIPNGTDAMKSSLGHGDTEDLYVKLYVVNIATQKRIIKKKTRVCRHDREPSFNETFRFCMNPTGHSLQLFLVSNGGKFMKKTLIGEAYVWLDKIDLRKRVDSGRKNFRSLQDMNTFTGNRVYSRVGRKCGVQMVKYGINQTPQTAVVDGREQPCGPHQTGAWEKRAAVAPPPVTHRGVKADQNERGENVWRGRTRVKEWVDQMQNDLIALTDTASGLQDLIKIYKTHKAHFSVETNNARNLVATAAGNIEKLLVKRSQALKRLATEAEKFQMEHEWRADSEFDKIVYYNAKDDLNQTEKKNRYVPDDFDVDPDFKRLVSYNTTAVHIPTDIYEGSTIILNELNWTEALEDVFRKNKEEDPSLLWQVFGSATGLARYYPASPWIDLSNSANKIDLYDVRRRPWYIQGAASPKDMLILVDASGSVSGLTLKLIRTSVSKMLETLSDDDYVNVVSFNEKASHAACFENLVQANVRNKRILKDAVQNIVAKGITNYKGGFELAFEQLAQMNVSRANCNKIIMLFTDGGEERAEEIFEKYNPKQAVRIFTFSVGQHNYDKGPIQWMACANKGYYYEIPSIGAIRINTQEYLDVLGRPMVRADKRAKQVQWTNVYLDALELGLVITGTLPVFNKTKTGSKKSQNHLILGVMAIDVSLDDIKRLTPRFTFGPNGYYFAIDPNGYVLLHPNLQPLTAKFHEPVTLDFLDAEIENEIKVEMRKKMIDGQTGNYTIFSLVKSQDERYIDQGHRMYSFAPVKGTDYSLALVLPEYSMHYIRATIGDTITQAKFSESLLADKFDEYGYTFIAPRVYCKDLKPPDKNKNNTEFLMEFNNYIDTKTPNNPMCNVELVNRLLLDAGITSDLIKLWKQTELQCFKYVSHASICHAASDDSILVSRAVNLNVDGITLKPAVAGVKLDISAWMARFINTTQRMNCNDEICGCQRNDVYVDCVILDDGGFIVMSNRDEYIDQIGSFFGVIDPALMRSLNDSLFTYKQTYDYQSLCDPKRDSKAAAGLRSVYVPTIADILNLGWWATAAAWSILQQILVSITFPNFLDAAEMDEELSDAMHKEVCITKQTQFYYMNDNVTFRGTVDCGNCSRLYHAEKLPMTNLVFIIADAKLTCSSCDGTLMKQDEEQCCCRRTHQSLQRYEKTENHMLVCTDCPRTPLVRNSRSQEHCARKCKKVKKNFNCRAFNFQRHNRKCHLLPFDRFAHGAKKQANVNFTLYEKKDYIRECIIGTKDYRGRRAWTKSNITCQAWSDNNINEHTFYPERYPTQDLRENFCRNPNDDPGGPWCYTTDPNVRAEECGVPQCSEDVCVVCTGEDYRGKMDHTESGKECQRWDSARPHKHLFQPKKYRDKDLKDNYCRNPDNRPRPWCYTMDPKTPWEYCNITVCESDSSEDTDVNATTSCVQGKGTDYRGTMNVTPEGVTCQRWDSQFPHNHSFLPQNFKCKDLRENYCRNPDGADYPWCFTSDPNQRRANCTHIPRCDAEATQKTECYEGNGEAYRGTLSTTRSGIPCADWSHHINSGDTHSTVSHVGLEKNYCRNPDRDKHGPWCYTNPNNRLAWDYCKLRHCESATAAPQPSTLTRPKISCFVHINTRIVGGHQVRGTDGSWVVSIQREKAHLCGGSLIREDWVLTDQQCFTSCVPDLRDYSVQVGLRHLNESSNHPRLRISRLICGPEGSNLVMLKLAELKRKQHECNMNVQNSKYHQPTEQFFFGTRQCGVICSVADSPPSSSQKDNGGPLVCQEHERKVITGLGEELKNVLRCQSVGSVPDRTAACEQTGATLGQKTSGPVQPDHRGEMWRITVL</sequence>
<dbReference type="Gene3D" id="3.40.50.410">
    <property type="entry name" value="von Willebrand factor, type A domain"/>
    <property type="match status" value="1"/>
</dbReference>
<feature type="compositionally biased region" description="Polar residues" evidence="20">
    <location>
        <begin position="3965"/>
        <end position="3976"/>
    </location>
</feature>
<feature type="domain" description="Sema" evidence="27">
    <location>
        <begin position="1"/>
        <end position="145"/>
    </location>
</feature>
<feature type="disulfide bond" evidence="17">
    <location>
        <begin position="6621"/>
        <end position="6644"/>
    </location>
</feature>
<dbReference type="InterPro" id="IPR001478">
    <property type="entry name" value="PDZ"/>
</dbReference>
<comment type="subcellular location">
    <subcellularLocation>
        <location evidence="16">Presynaptic active zone</location>
    </subcellularLocation>
</comment>
<feature type="region of interest" description="Disordered" evidence="20">
    <location>
        <begin position="4903"/>
        <end position="5066"/>
    </location>
</feature>
<dbReference type="GO" id="GO:1904071">
    <property type="term" value="P:presynaptic active zone assembly"/>
    <property type="evidence" value="ECO:0007669"/>
    <property type="project" value="TreeGrafter"/>
</dbReference>
<keyword evidence="10" id="KW-0770">Synapse</keyword>
<dbReference type="PANTHER" id="PTHR14113:SF11">
    <property type="entry name" value="PROTEIN PICCOLO ISOFORM X1"/>
    <property type="match status" value="1"/>
</dbReference>
<feature type="compositionally biased region" description="Polar residues" evidence="20">
    <location>
        <begin position="1328"/>
        <end position="1342"/>
    </location>
</feature>
<dbReference type="Pfam" id="PF08399">
    <property type="entry name" value="VWA_N"/>
    <property type="match status" value="1"/>
</dbReference>
<evidence type="ECO:0000256" key="10">
    <source>
        <dbReference type="ARBA" id="ARBA00023018"/>
    </source>
</evidence>
<dbReference type="InterPro" id="IPR013083">
    <property type="entry name" value="Znf_RING/FYVE/PHD"/>
</dbReference>
<feature type="compositionally biased region" description="Acidic residues" evidence="20">
    <location>
        <begin position="2377"/>
        <end position="2390"/>
    </location>
</feature>
<feature type="compositionally biased region" description="Basic and acidic residues" evidence="20">
    <location>
        <begin position="2249"/>
        <end position="2273"/>
    </location>
</feature>
<feature type="compositionally biased region" description="Polar residues" evidence="20">
    <location>
        <begin position="1575"/>
        <end position="1588"/>
    </location>
</feature>
<dbReference type="Gene3D" id="2.30.42.10">
    <property type="match status" value="1"/>
</dbReference>
<dbReference type="FunFam" id="3.40.50.410:FF:000006">
    <property type="entry name" value="voltage-dependent calcium channel subunit alpha-2/delta-1 isoform X1"/>
    <property type="match status" value="1"/>
</dbReference>
<feature type="compositionally biased region" description="Polar residues" evidence="20">
    <location>
        <begin position="3788"/>
        <end position="3805"/>
    </location>
</feature>
<feature type="compositionally biased region" description="Basic and acidic residues" evidence="20">
    <location>
        <begin position="1772"/>
        <end position="1787"/>
    </location>
</feature>
<feature type="compositionally biased region" description="Basic and acidic residues" evidence="20">
    <location>
        <begin position="2437"/>
        <end position="2452"/>
    </location>
</feature>
<feature type="region of interest" description="Disordered" evidence="20">
    <location>
        <begin position="1185"/>
        <end position="1349"/>
    </location>
</feature>
<feature type="compositionally biased region" description="Basic and acidic residues" evidence="20">
    <location>
        <begin position="1810"/>
        <end position="1837"/>
    </location>
</feature>
<evidence type="ECO:0000256" key="16">
    <source>
        <dbReference type="ARBA" id="ARBA00034101"/>
    </source>
</evidence>
<dbReference type="PROSITE" id="PS51004">
    <property type="entry name" value="SEMA"/>
    <property type="match status" value="1"/>
</dbReference>
<dbReference type="Pfam" id="PF00595">
    <property type="entry name" value="PDZ"/>
    <property type="match status" value="1"/>
</dbReference>
<feature type="compositionally biased region" description="Basic and acidic residues" evidence="20">
    <location>
        <begin position="2202"/>
        <end position="2225"/>
    </location>
</feature>
<keyword evidence="15" id="KW-0407">Ion channel</keyword>
<feature type="compositionally biased region" description="Basic and acidic residues" evidence="20">
    <location>
        <begin position="1740"/>
        <end position="1753"/>
    </location>
</feature>
<feature type="region of interest" description="Disordered" evidence="20">
    <location>
        <begin position="4475"/>
        <end position="4536"/>
    </location>
</feature>
<keyword evidence="6" id="KW-0677">Repeat</keyword>
<feature type="compositionally biased region" description="Polar residues" evidence="20">
    <location>
        <begin position="4944"/>
        <end position="4953"/>
    </location>
</feature>
<feature type="compositionally biased region" description="Polar residues" evidence="20">
    <location>
        <begin position="3835"/>
        <end position="3847"/>
    </location>
</feature>
<keyword evidence="3" id="KW-0107">Calcium channel</keyword>
<feature type="compositionally biased region" description="Low complexity" evidence="20">
    <location>
        <begin position="1073"/>
        <end position="1087"/>
    </location>
</feature>
<evidence type="ECO:0000256" key="18">
    <source>
        <dbReference type="PROSITE-ProRule" id="PRU00352"/>
    </source>
</evidence>
<feature type="region of interest" description="Disordered" evidence="20">
    <location>
        <begin position="544"/>
        <end position="811"/>
    </location>
</feature>
<dbReference type="Pfam" id="PF00092">
    <property type="entry name" value="VWA"/>
    <property type="match status" value="1"/>
</dbReference>
<feature type="disulfide bond" evidence="17">
    <location>
        <begin position="6528"/>
        <end position="6551"/>
    </location>
</feature>
<dbReference type="SUPFAM" id="SSF49562">
    <property type="entry name" value="C2 domain (Calcium/lipid-binding domain, CaLB)"/>
    <property type="match status" value="2"/>
</dbReference>
<feature type="compositionally biased region" description="Low complexity" evidence="20">
    <location>
        <begin position="610"/>
        <end position="629"/>
    </location>
</feature>
<feature type="compositionally biased region" description="Polar residues" evidence="20">
    <location>
        <begin position="358"/>
        <end position="371"/>
    </location>
</feature>
<feature type="compositionally biased region" description="Basic residues" evidence="20">
    <location>
        <begin position="4993"/>
        <end position="5006"/>
    </location>
</feature>
<feature type="compositionally biased region" description="Pro residues" evidence="20">
    <location>
        <begin position="2864"/>
        <end position="2874"/>
    </location>
</feature>
<dbReference type="PROSITE" id="PS50948">
    <property type="entry name" value="PAN"/>
    <property type="match status" value="1"/>
</dbReference>
<feature type="region of interest" description="Disordered" evidence="20">
    <location>
        <begin position="2488"/>
        <end position="2511"/>
    </location>
</feature>
<feature type="compositionally biased region" description="Basic and acidic residues" evidence="20">
    <location>
        <begin position="4071"/>
        <end position="4095"/>
    </location>
</feature>
<feature type="domain" description="VWFA" evidence="24">
    <location>
        <begin position="5582"/>
        <end position="5759"/>
    </location>
</feature>
<dbReference type="PROSITE" id="PS50234">
    <property type="entry name" value="VWFA"/>
    <property type="match status" value="1"/>
</dbReference>
<feature type="compositionally biased region" description="Low complexity" evidence="20">
    <location>
        <begin position="692"/>
        <end position="703"/>
    </location>
</feature>
<dbReference type="PROSITE" id="PS50106">
    <property type="entry name" value="PDZ"/>
    <property type="match status" value="1"/>
</dbReference>
<keyword evidence="1" id="KW-0109">Calcium transport</keyword>
<dbReference type="Gene3D" id="3.50.4.10">
    <property type="entry name" value="Hepatocyte Growth Factor"/>
    <property type="match status" value="1"/>
</dbReference>
<dbReference type="CDD" id="cd00108">
    <property type="entry name" value="KR"/>
    <property type="match status" value="4"/>
</dbReference>
<feature type="compositionally biased region" description="Pro residues" evidence="20">
    <location>
        <begin position="1190"/>
        <end position="1210"/>
    </location>
</feature>
<feature type="domain" description="Kringle" evidence="22">
    <location>
        <begin position="6571"/>
        <end position="6650"/>
    </location>
</feature>
<dbReference type="SUPFAM" id="SSF57414">
    <property type="entry name" value="Hairpin loop containing domain-like"/>
    <property type="match status" value="1"/>
</dbReference>
<keyword evidence="11" id="KW-0406">Ion transport</keyword>
<dbReference type="PROSITE" id="PS50240">
    <property type="entry name" value="TRYPSIN_DOM"/>
    <property type="match status" value="1"/>
</dbReference>
<dbReference type="InterPro" id="IPR011011">
    <property type="entry name" value="Znf_FYVE_PHD"/>
</dbReference>
<gene>
    <name evidence="28" type="ORF">F2P81_018860</name>
</gene>
<dbReference type="InterPro" id="IPR013806">
    <property type="entry name" value="Kringle-like"/>
</dbReference>
<dbReference type="SMART" id="SM00239">
    <property type="entry name" value="C2"/>
    <property type="match status" value="2"/>
</dbReference>
<feature type="disulfide bond" evidence="17">
    <location>
        <begin position="6479"/>
        <end position="6556"/>
    </location>
</feature>
<dbReference type="Pfam" id="PF00024">
    <property type="entry name" value="PAN_1"/>
    <property type="match status" value="1"/>
</dbReference>
<feature type="compositionally biased region" description="Pro residues" evidence="20">
    <location>
        <begin position="647"/>
        <end position="660"/>
    </location>
</feature>
<protein>
    <submittedName>
        <fullName evidence="28">Uncharacterized protein</fullName>
    </submittedName>
</protein>
<dbReference type="InterPro" id="IPR008899">
    <property type="entry name" value="Znf_piccolo"/>
</dbReference>
<dbReference type="InterPro" id="IPR000008">
    <property type="entry name" value="C2_dom"/>
</dbReference>
<evidence type="ECO:0000256" key="13">
    <source>
        <dbReference type="ARBA" id="ARBA00023180"/>
    </source>
</evidence>
<feature type="compositionally biased region" description="Low complexity" evidence="20">
    <location>
        <begin position="583"/>
        <end position="594"/>
    </location>
</feature>
<dbReference type="InterPro" id="IPR015943">
    <property type="entry name" value="WD40/YVTN_repeat-like_dom_sf"/>
</dbReference>
<evidence type="ECO:0000256" key="12">
    <source>
        <dbReference type="ARBA" id="ARBA00023157"/>
    </source>
</evidence>
<dbReference type="GO" id="GO:0004252">
    <property type="term" value="F:serine-type endopeptidase activity"/>
    <property type="evidence" value="ECO:0007669"/>
    <property type="project" value="InterPro"/>
</dbReference>
<dbReference type="Gene3D" id="3.30.450.20">
    <property type="entry name" value="PAS domain"/>
    <property type="match status" value="1"/>
</dbReference>
<feature type="disulfide bond" evidence="17">
    <location>
        <begin position="6500"/>
        <end position="6539"/>
    </location>
</feature>
<dbReference type="GO" id="GO:0098882">
    <property type="term" value="F:structural constituent of presynaptic active zone"/>
    <property type="evidence" value="ECO:0007669"/>
    <property type="project" value="TreeGrafter"/>
</dbReference>
<dbReference type="PROSITE" id="PS00021">
    <property type="entry name" value="KRINGLE_1"/>
    <property type="match status" value="3"/>
</dbReference>
<feature type="compositionally biased region" description="Polar residues" evidence="20">
    <location>
        <begin position="4517"/>
        <end position="4535"/>
    </location>
</feature>
<keyword evidence="1" id="KW-0106">Calcium</keyword>
<dbReference type="Gene3D" id="2.60.40.150">
    <property type="entry name" value="C2 domain"/>
    <property type="match status" value="2"/>
</dbReference>
<feature type="compositionally biased region" description="Low complexity" evidence="20">
    <location>
        <begin position="2988"/>
        <end position="3017"/>
    </location>
</feature>
<dbReference type="SUPFAM" id="SSF57440">
    <property type="entry name" value="Kringle-like"/>
    <property type="match status" value="4"/>
</dbReference>
<feature type="compositionally biased region" description="Polar residues" evidence="20">
    <location>
        <begin position="926"/>
        <end position="937"/>
    </location>
</feature>
<keyword evidence="12 17" id="KW-1015">Disulfide bond</keyword>
<dbReference type="Gene3D" id="2.40.20.10">
    <property type="entry name" value="Plasminogen Kringle 4"/>
    <property type="match status" value="4"/>
</dbReference>
<feature type="disulfide bond" evidence="17">
    <location>
        <begin position="6660"/>
        <end position="6737"/>
    </location>
</feature>
<evidence type="ECO:0000313" key="29">
    <source>
        <dbReference type="Proteomes" id="UP000438429"/>
    </source>
</evidence>
<evidence type="ECO:0000256" key="1">
    <source>
        <dbReference type="ARBA" id="ARBA00022568"/>
    </source>
</evidence>
<feature type="compositionally biased region" description="Polar residues" evidence="20">
    <location>
        <begin position="331"/>
        <end position="344"/>
    </location>
</feature>
<dbReference type="CDD" id="cd12912">
    <property type="entry name" value="PDC2_MCP_like"/>
    <property type="match status" value="1"/>
</dbReference>
<evidence type="ECO:0000259" key="22">
    <source>
        <dbReference type="PROSITE" id="PS50070"/>
    </source>
</evidence>
<feature type="domain" description="Kringle" evidence="22">
    <location>
        <begin position="6396"/>
        <end position="6474"/>
    </location>
</feature>
<dbReference type="SMART" id="SM00130">
    <property type="entry name" value="KR"/>
    <property type="match status" value="4"/>
</dbReference>
<evidence type="ECO:0000259" key="25">
    <source>
        <dbReference type="PROSITE" id="PS50240"/>
    </source>
</evidence>
<feature type="coiled-coil region" evidence="19">
    <location>
        <begin position="3993"/>
        <end position="4023"/>
    </location>
</feature>
<evidence type="ECO:0000256" key="7">
    <source>
        <dbReference type="ARBA" id="ARBA00022771"/>
    </source>
</evidence>
<evidence type="ECO:0000256" key="4">
    <source>
        <dbReference type="ARBA" id="ARBA00022723"/>
    </source>
</evidence>
<feature type="compositionally biased region" description="Polar residues" evidence="20">
    <location>
        <begin position="797"/>
        <end position="811"/>
    </location>
</feature>
<dbReference type="GO" id="GO:0030424">
    <property type="term" value="C:axon"/>
    <property type="evidence" value="ECO:0007669"/>
    <property type="project" value="TreeGrafter"/>
</dbReference>
<dbReference type="PANTHER" id="PTHR14113">
    <property type="entry name" value="PICCOLO/BASSOON"/>
    <property type="match status" value="1"/>
</dbReference>
<comment type="caution">
    <text evidence="28">The sequence shown here is derived from an EMBL/GenBank/DDBJ whole genome shotgun (WGS) entry which is preliminary data.</text>
</comment>
<feature type="compositionally biased region" description="Polar residues" evidence="20">
    <location>
        <begin position="444"/>
        <end position="454"/>
    </location>
</feature>
<dbReference type="Gene3D" id="3.30.40.10">
    <property type="entry name" value="Zinc/RING finger domain, C3HC4 (zinc finger)"/>
    <property type="match status" value="2"/>
</dbReference>
<evidence type="ECO:0000259" key="23">
    <source>
        <dbReference type="PROSITE" id="PS50106"/>
    </source>
</evidence>
<evidence type="ECO:0000256" key="19">
    <source>
        <dbReference type="SAM" id="Coils"/>
    </source>
</evidence>
<evidence type="ECO:0000256" key="9">
    <source>
        <dbReference type="ARBA" id="ARBA00022882"/>
    </source>
</evidence>
<name>A0A6A4SBE7_SCOMX</name>
<feature type="compositionally biased region" description="Low complexity" evidence="20">
    <location>
        <begin position="637"/>
        <end position="646"/>
    </location>
</feature>
<dbReference type="GO" id="GO:0098978">
    <property type="term" value="C:glutamatergic synapse"/>
    <property type="evidence" value="ECO:0007669"/>
    <property type="project" value="TreeGrafter"/>
</dbReference>
<feature type="region of interest" description="Disordered" evidence="20">
    <location>
        <begin position="2676"/>
        <end position="2738"/>
    </location>
</feature>
<keyword evidence="19" id="KW-0175">Coiled coil</keyword>
<dbReference type="InterPro" id="IPR036034">
    <property type="entry name" value="PDZ_sf"/>
</dbReference>
<feature type="compositionally biased region" description="Basic and acidic residues" evidence="20">
    <location>
        <begin position="2102"/>
        <end position="2120"/>
    </location>
</feature>
<dbReference type="SUPFAM" id="SSF50494">
    <property type="entry name" value="Trypsin-like serine proteases"/>
    <property type="match status" value="1"/>
</dbReference>
<feature type="region of interest" description="Disordered" evidence="20">
    <location>
        <begin position="4062"/>
        <end position="4111"/>
    </location>
</feature>
<organism evidence="28 29">
    <name type="scientific">Scophthalmus maximus</name>
    <name type="common">Turbot</name>
    <name type="synonym">Psetta maxima</name>
    <dbReference type="NCBI Taxonomy" id="52904"/>
    <lineage>
        <taxon>Eukaryota</taxon>
        <taxon>Metazoa</taxon>
        <taxon>Chordata</taxon>
        <taxon>Craniata</taxon>
        <taxon>Vertebrata</taxon>
        <taxon>Euteleostomi</taxon>
        <taxon>Actinopterygii</taxon>
        <taxon>Neopterygii</taxon>
        <taxon>Teleostei</taxon>
        <taxon>Neoteleostei</taxon>
        <taxon>Acanthomorphata</taxon>
        <taxon>Carangaria</taxon>
        <taxon>Pleuronectiformes</taxon>
        <taxon>Pleuronectoidei</taxon>
        <taxon>Scophthalmidae</taxon>
        <taxon>Scophthalmus</taxon>
    </lineage>
</organism>
<dbReference type="Proteomes" id="UP000438429">
    <property type="component" value="Unassembled WGS sequence"/>
</dbReference>
<evidence type="ECO:0000256" key="14">
    <source>
        <dbReference type="ARBA" id="ARBA00023273"/>
    </source>
</evidence>
<feature type="region of interest" description="Disordered" evidence="20">
    <location>
        <begin position="435"/>
        <end position="488"/>
    </location>
</feature>
<dbReference type="InterPro" id="IPR013680">
    <property type="entry name" value="VDCC_a2/dsu"/>
</dbReference>
<dbReference type="SUPFAM" id="SSF53300">
    <property type="entry name" value="vWA-like"/>
    <property type="match status" value="1"/>
</dbReference>
<dbReference type="GO" id="GO:0048788">
    <property type="term" value="C:cytoskeleton of presynaptic active zone"/>
    <property type="evidence" value="ECO:0007669"/>
    <property type="project" value="TreeGrafter"/>
</dbReference>
<feature type="compositionally biased region" description="Pro residues" evidence="20">
    <location>
        <begin position="738"/>
        <end position="755"/>
    </location>
</feature>
<feature type="region of interest" description="Disordered" evidence="20">
    <location>
        <begin position="983"/>
        <end position="1018"/>
    </location>
</feature>
<feature type="disulfide bond" evidence="17">
    <location>
        <begin position="6397"/>
        <end position="6474"/>
    </location>
</feature>
<feature type="compositionally biased region" description="Basic and acidic residues" evidence="20">
    <location>
        <begin position="2021"/>
        <end position="2049"/>
    </location>
</feature>
<feature type="compositionally biased region" description="Low complexity" evidence="20">
    <location>
        <begin position="5030"/>
        <end position="5048"/>
    </location>
</feature>
<feature type="region of interest" description="Disordered" evidence="20">
    <location>
        <begin position="2775"/>
        <end position="3017"/>
    </location>
</feature>
<comment type="caution">
    <text evidence="18">Lacks conserved residue(s) required for the propagation of feature annotation.</text>
</comment>
<feature type="region of interest" description="Disordered" evidence="20">
    <location>
        <begin position="846"/>
        <end position="968"/>
    </location>
</feature>
<dbReference type="Gene3D" id="2.130.10.10">
    <property type="entry name" value="YVTN repeat-like/Quinoprotein amine dehydrogenase"/>
    <property type="match status" value="1"/>
</dbReference>
<feature type="region of interest" description="Disordered" evidence="20">
    <location>
        <begin position="1842"/>
        <end position="1861"/>
    </location>
</feature>
<dbReference type="GO" id="GO:0008270">
    <property type="term" value="F:zinc ion binding"/>
    <property type="evidence" value="ECO:0007669"/>
    <property type="project" value="UniProtKB-KW"/>
</dbReference>
<feature type="compositionally biased region" description="Basic and acidic residues" evidence="20">
    <location>
        <begin position="1316"/>
        <end position="1325"/>
    </location>
</feature>
<evidence type="ECO:0000259" key="26">
    <source>
        <dbReference type="PROSITE" id="PS50948"/>
    </source>
</evidence>
<feature type="domain" description="Kringle" evidence="22">
    <location>
        <begin position="6659"/>
        <end position="6737"/>
    </location>
</feature>
<feature type="compositionally biased region" description="Basic and acidic residues" evidence="20">
    <location>
        <begin position="1707"/>
        <end position="1729"/>
    </location>
</feature>
<feature type="region of interest" description="Disordered" evidence="20">
    <location>
        <begin position="1378"/>
        <end position="1406"/>
    </location>
</feature>
<dbReference type="GO" id="GO:0034702">
    <property type="term" value="C:monoatomic ion channel complex"/>
    <property type="evidence" value="ECO:0007669"/>
    <property type="project" value="UniProtKB-KW"/>
</dbReference>
<dbReference type="CDD" id="cd06714">
    <property type="entry name" value="PDZ_RIM-like"/>
    <property type="match status" value="1"/>
</dbReference>
<keyword evidence="8" id="KW-0862">Zinc</keyword>
<dbReference type="InterPro" id="IPR009003">
    <property type="entry name" value="Peptidase_S1_PA"/>
</dbReference>